<dbReference type="Proteomes" id="UP000001514">
    <property type="component" value="Unassembled WGS sequence"/>
</dbReference>
<gene>
    <name evidence="1" type="ORF">SELMODRAFT_441284</name>
</gene>
<protein>
    <submittedName>
        <fullName evidence="1">Uncharacterized protein</fullName>
    </submittedName>
</protein>
<organism evidence="2">
    <name type="scientific">Selaginella moellendorffii</name>
    <name type="common">Spikemoss</name>
    <dbReference type="NCBI Taxonomy" id="88036"/>
    <lineage>
        <taxon>Eukaryota</taxon>
        <taxon>Viridiplantae</taxon>
        <taxon>Streptophyta</taxon>
        <taxon>Embryophyta</taxon>
        <taxon>Tracheophyta</taxon>
        <taxon>Lycopodiopsida</taxon>
        <taxon>Selaginellales</taxon>
        <taxon>Selaginellaceae</taxon>
        <taxon>Selaginella</taxon>
    </lineage>
</organism>
<proteinExistence type="predicted"/>
<dbReference type="AlphaFoldDB" id="D8RI89"/>
<dbReference type="InterPro" id="IPR048263">
    <property type="entry name" value="Arb2"/>
</dbReference>
<dbReference type="Gramene" id="EFJ28053">
    <property type="protein sequence ID" value="EFJ28053"/>
    <property type="gene ID" value="SELMODRAFT_441284"/>
</dbReference>
<dbReference type="EMBL" id="GL377580">
    <property type="protein sequence ID" value="EFJ28053.1"/>
    <property type="molecule type" value="Genomic_DNA"/>
</dbReference>
<reference evidence="1 2" key="1">
    <citation type="journal article" date="2011" name="Science">
        <title>The Selaginella genome identifies genetic changes associated with the evolution of vascular plants.</title>
        <authorList>
            <person name="Banks J.A."/>
            <person name="Nishiyama T."/>
            <person name="Hasebe M."/>
            <person name="Bowman J.L."/>
            <person name="Gribskov M."/>
            <person name="dePamphilis C."/>
            <person name="Albert V.A."/>
            <person name="Aono N."/>
            <person name="Aoyama T."/>
            <person name="Ambrose B.A."/>
            <person name="Ashton N.W."/>
            <person name="Axtell M.J."/>
            <person name="Barker E."/>
            <person name="Barker M.S."/>
            <person name="Bennetzen J.L."/>
            <person name="Bonawitz N.D."/>
            <person name="Chapple C."/>
            <person name="Cheng C."/>
            <person name="Correa L.G."/>
            <person name="Dacre M."/>
            <person name="DeBarry J."/>
            <person name="Dreyer I."/>
            <person name="Elias M."/>
            <person name="Engstrom E.M."/>
            <person name="Estelle M."/>
            <person name="Feng L."/>
            <person name="Finet C."/>
            <person name="Floyd S.K."/>
            <person name="Frommer W.B."/>
            <person name="Fujita T."/>
            <person name="Gramzow L."/>
            <person name="Gutensohn M."/>
            <person name="Harholt J."/>
            <person name="Hattori M."/>
            <person name="Heyl A."/>
            <person name="Hirai T."/>
            <person name="Hiwatashi Y."/>
            <person name="Ishikawa M."/>
            <person name="Iwata M."/>
            <person name="Karol K.G."/>
            <person name="Koehler B."/>
            <person name="Kolukisaoglu U."/>
            <person name="Kubo M."/>
            <person name="Kurata T."/>
            <person name="Lalonde S."/>
            <person name="Li K."/>
            <person name="Li Y."/>
            <person name="Litt A."/>
            <person name="Lyons E."/>
            <person name="Manning G."/>
            <person name="Maruyama T."/>
            <person name="Michael T.P."/>
            <person name="Mikami K."/>
            <person name="Miyazaki S."/>
            <person name="Morinaga S."/>
            <person name="Murata T."/>
            <person name="Mueller-Roeber B."/>
            <person name="Nelson D.R."/>
            <person name="Obara M."/>
            <person name="Oguri Y."/>
            <person name="Olmstead R.G."/>
            <person name="Onodera N."/>
            <person name="Petersen B.L."/>
            <person name="Pils B."/>
            <person name="Prigge M."/>
            <person name="Rensing S.A."/>
            <person name="Riano-Pachon D.M."/>
            <person name="Roberts A.W."/>
            <person name="Sato Y."/>
            <person name="Scheller H.V."/>
            <person name="Schulz B."/>
            <person name="Schulz C."/>
            <person name="Shakirov E.V."/>
            <person name="Shibagaki N."/>
            <person name="Shinohara N."/>
            <person name="Shippen D.E."/>
            <person name="Soerensen I."/>
            <person name="Sotooka R."/>
            <person name="Sugimoto N."/>
            <person name="Sugita M."/>
            <person name="Sumikawa N."/>
            <person name="Tanurdzic M."/>
            <person name="Theissen G."/>
            <person name="Ulvskov P."/>
            <person name="Wakazuki S."/>
            <person name="Weng J.K."/>
            <person name="Willats W.W."/>
            <person name="Wipf D."/>
            <person name="Wolf P.G."/>
            <person name="Yang L."/>
            <person name="Zimmer A.D."/>
            <person name="Zhu Q."/>
            <person name="Mitros T."/>
            <person name="Hellsten U."/>
            <person name="Loque D."/>
            <person name="Otillar R."/>
            <person name="Salamov A."/>
            <person name="Schmutz J."/>
            <person name="Shapiro H."/>
            <person name="Lindquist E."/>
            <person name="Lucas S."/>
            <person name="Rokhsar D."/>
            <person name="Grigoriev I.V."/>
        </authorList>
    </citation>
    <scope>NUCLEOTIDE SEQUENCE [LARGE SCALE GENOMIC DNA]</scope>
</reference>
<evidence type="ECO:0000313" key="2">
    <source>
        <dbReference type="Proteomes" id="UP000001514"/>
    </source>
</evidence>
<dbReference type="PANTHER" id="PTHR21357">
    <property type="entry name" value="FAM172 FAMILY PROTEIN HOMOLOG CG10038"/>
    <property type="match status" value="1"/>
</dbReference>
<dbReference type="PANTHER" id="PTHR21357:SF4">
    <property type="entry name" value="FAM172 FAMILY PROTEIN HOMOLOG CG10038"/>
    <property type="match status" value="1"/>
</dbReference>
<dbReference type="GO" id="GO:0005634">
    <property type="term" value="C:nucleus"/>
    <property type="evidence" value="ECO:0000318"/>
    <property type="project" value="GO_Central"/>
</dbReference>
<dbReference type="GO" id="GO:0031048">
    <property type="term" value="P:regulatory ncRNA-mediated heterochromatin formation"/>
    <property type="evidence" value="ECO:0000318"/>
    <property type="project" value="GO_Central"/>
</dbReference>
<name>D8RI89_SELML</name>
<sequence>MGAGLSDAVNKDHPLEHDTGRDWLKEVTRRVSKRKSVCDAAKLHQLGLFFDTDLQLQNLAGDQDKLLLGATTDKQDLAAHEVVSAAVVAYIQELLLESYDMTLKTLELKRNTSRQTSTIFVSSNVKSAKAIVLLLCDGLWSNKIHVKYWHFLVMHEFSNSSSYIFQSEWAHGLGMAVVVLNPSEQAASADISLEHVLCGWDFVYTTFPGTVLAVVAHGSGGKLALDLLSRRHVVLPEDWEAVQRLRCFAFCNSEIPSDSLQVLSRRQLNFLESNCTNWVSEDKLATERSPIKQVPSGAKTHEKAVEFAFNPMCNFLLANLKDARNEIHLKKTSKRLIAIVDHIAVDKKPVPGGTVGYARCAHYEKAGSFAVYSIFMSNVEQQAVLRRSATEIFSRPFIQIETLSSLIGHTALHHQSGFYLSTCVWRLLLGHEYTYWYLVLDGVSRQANGKNDNGRPSEQDNDESFDGTKTIYSRNYIEVLKNIRTRVLLKLSLAPPFISKTERGVLQVDSSKISYPGKSDFISKTAHDIAAVALLVMDAGCLHDMVLKVRFKGMLLIEHDFKLQRGRNKADGRVSGTMVIQLPVHKSNGSIEVSHPGRSRSINISTPYPTWVCAVFLTGVDVRITYTKGSHIFLVFDIEGYNTMNVENTVGKISLALPQVQRVLEHGAWASWHRLLIVAITTRRAVKGLEGLEGHNRIIVSLLKKCGYEVHLCTVKKEVDGYSISKWITKDKYGKWYFGERM</sequence>
<accession>D8RI89</accession>
<dbReference type="InParanoid" id="D8RI89"/>
<keyword evidence="2" id="KW-1185">Reference proteome</keyword>
<dbReference type="KEGG" id="smo:SELMODRAFT_441284"/>
<dbReference type="HOGENOM" id="CLU_374463_0_0_1"/>
<evidence type="ECO:0000313" key="1">
    <source>
        <dbReference type="EMBL" id="EFJ28053.1"/>
    </source>
</evidence>